<dbReference type="STRING" id="576137.A0A1L7XMP2"/>
<dbReference type="Proteomes" id="UP000184330">
    <property type="component" value="Unassembled WGS sequence"/>
</dbReference>
<feature type="compositionally biased region" description="Polar residues" evidence="2">
    <location>
        <begin position="91"/>
        <end position="103"/>
    </location>
</feature>
<feature type="coiled-coil region" evidence="1">
    <location>
        <begin position="104"/>
        <end position="138"/>
    </location>
</feature>
<feature type="region of interest" description="Disordered" evidence="2">
    <location>
        <begin position="1"/>
        <end position="34"/>
    </location>
</feature>
<keyword evidence="4" id="KW-1185">Reference proteome</keyword>
<feature type="compositionally biased region" description="Pro residues" evidence="2">
    <location>
        <begin position="61"/>
        <end position="88"/>
    </location>
</feature>
<sequence length="162" mass="17361">MLEAPIRLSSSASSRELEDIRKRTTTECTDAASLSPLLSPLLVPAVKAKPLSPVKVSPMKTSPPKPEPISQPAPRPYQSPLASPPPAAIPTFSSSDNGSVESSLEQIKNLLEAQTKTINAQSEKIGKLAQEVDTLKIKVRSGAQGQSERIRQLELELEAARS</sequence>
<reference evidence="3 4" key="1">
    <citation type="submission" date="2016-03" db="EMBL/GenBank/DDBJ databases">
        <authorList>
            <person name="Ploux O."/>
        </authorList>
    </citation>
    <scope>NUCLEOTIDE SEQUENCE [LARGE SCALE GENOMIC DNA]</scope>
    <source>
        <strain evidence="3 4">UAMH 11012</strain>
    </source>
</reference>
<evidence type="ECO:0000313" key="3">
    <source>
        <dbReference type="EMBL" id="CZR66299.1"/>
    </source>
</evidence>
<protein>
    <submittedName>
        <fullName evidence="3">Uncharacterized protein</fullName>
    </submittedName>
</protein>
<name>A0A1L7XMP2_9HELO</name>
<proteinExistence type="predicted"/>
<evidence type="ECO:0000256" key="1">
    <source>
        <dbReference type="SAM" id="Coils"/>
    </source>
</evidence>
<dbReference type="AlphaFoldDB" id="A0A1L7XMP2"/>
<evidence type="ECO:0000256" key="2">
    <source>
        <dbReference type="SAM" id="MobiDB-lite"/>
    </source>
</evidence>
<feature type="compositionally biased region" description="Basic and acidic residues" evidence="2">
    <location>
        <begin position="15"/>
        <end position="25"/>
    </location>
</feature>
<dbReference type="EMBL" id="FJOG01000036">
    <property type="protein sequence ID" value="CZR66299.1"/>
    <property type="molecule type" value="Genomic_DNA"/>
</dbReference>
<keyword evidence="1" id="KW-0175">Coiled coil</keyword>
<feature type="region of interest" description="Disordered" evidence="2">
    <location>
        <begin position="52"/>
        <end position="103"/>
    </location>
</feature>
<organism evidence="3 4">
    <name type="scientific">Phialocephala subalpina</name>
    <dbReference type="NCBI Taxonomy" id="576137"/>
    <lineage>
        <taxon>Eukaryota</taxon>
        <taxon>Fungi</taxon>
        <taxon>Dikarya</taxon>
        <taxon>Ascomycota</taxon>
        <taxon>Pezizomycotina</taxon>
        <taxon>Leotiomycetes</taxon>
        <taxon>Helotiales</taxon>
        <taxon>Mollisiaceae</taxon>
        <taxon>Phialocephala</taxon>
        <taxon>Phialocephala fortinii species complex</taxon>
    </lineage>
</organism>
<evidence type="ECO:0000313" key="4">
    <source>
        <dbReference type="Proteomes" id="UP000184330"/>
    </source>
</evidence>
<gene>
    <name evidence="3" type="ORF">PAC_16200</name>
</gene>
<dbReference type="OrthoDB" id="10528725at2759"/>
<accession>A0A1L7XMP2</accession>